<accession>A0A494XLP4</accession>
<name>A0A494XLP4_9BACL</name>
<protein>
    <submittedName>
        <fullName evidence="1">Heme-degrading domain-containing protein</fullName>
    </submittedName>
</protein>
<dbReference type="PANTHER" id="PTHR28255:SF1">
    <property type="entry name" value="UPF0303 PROTEIN YBR137W"/>
    <property type="match status" value="1"/>
</dbReference>
<comment type="caution">
    <text evidence="1">The sequence shown here is derived from an EMBL/GenBank/DDBJ whole genome shotgun (WGS) entry which is preliminary data.</text>
</comment>
<dbReference type="SUPFAM" id="SSF143744">
    <property type="entry name" value="GlcG-like"/>
    <property type="match status" value="1"/>
</dbReference>
<reference evidence="1 2" key="1">
    <citation type="submission" date="2018-10" db="EMBL/GenBank/DDBJ databases">
        <title>Cohnella sp. M2MS4P-1, whole genome shotgun sequence.</title>
        <authorList>
            <person name="Tuo L."/>
        </authorList>
    </citation>
    <scope>NUCLEOTIDE SEQUENCE [LARGE SCALE GENOMIC DNA]</scope>
    <source>
        <strain evidence="1 2">M2MS4P-1</strain>
    </source>
</reference>
<dbReference type="InterPro" id="IPR010371">
    <property type="entry name" value="YBR137W-like"/>
</dbReference>
<dbReference type="Proteomes" id="UP000282076">
    <property type="component" value="Unassembled WGS sequence"/>
</dbReference>
<dbReference type="OrthoDB" id="9815315at2"/>
<dbReference type="InterPro" id="IPR005624">
    <property type="entry name" value="PduO/GlcC-like"/>
</dbReference>
<dbReference type="Gene3D" id="3.30.450.150">
    <property type="entry name" value="Haem-degrading domain"/>
    <property type="match status" value="1"/>
</dbReference>
<dbReference type="InterPro" id="IPR038084">
    <property type="entry name" value="PduO/GlcC-like_sf"/>
</dbReference>
<evidence type="ECO:0000313" key="1">
    <source>
        <dbReference type="EMBL" id="RKP51617.1"/>
    </source>
</evidence>
<dbReference type="Pfam" id="PF03928">
    <property type="entry name" value="HbpS-like"/>
    <property type="match status" value="1"/>
</dbReference>
<dbReference type="PANTHER" id="PTHR28255">
    <property type="match status" value="1"/>
</dbReference>
<keyword evidence="2" id="KW-1185">Reference proteome</keyword>
<dbReference type="AlphaFoldDB" id="A0A494XLP4"/>
<dbReference type="EMBL" id="RBZM01000007">
    <property type="protein sequence ID" value="RKP51617.1"/>
    <property type="molecule type" value="Genomic_DNA"/>
</dbReference>
<dbReference type="RefSeq" id="WP_120978316.1">
    <property type="nucleotide sequence ID" value="NZ_RBZM01000007.1"/>
</dbReference>
<evidence type="ECO:0000313" key="2">
    <source>
        <dbReference type="Proteomes" id="UP000282076"/>
    </source>
</evidence>
<gene>
    <name evidence="1" type="ORF">D7Z26_17725</name>
</gene>
<proteinExistence type="predicted"/>
<sequence length="155" mass="17135">MNDLMKTLLAQEEELQFDSFTNEDALELGLIICRIAQEEIGKGIAVHIENDEHPLFTHYMKGTSQGNIYWVNTKKNVVNHYGNSSLYVGEMYKNQGTTFKDGSGLPLDDYQGEGGSFPIRVRGQGKVGTVTVSGLTGEEDHQVAVDGLRKLLANK</sequence>
<organism evidence="1 2">
    <name type="scientific">Cohnella endophytica</name>
    <dbReference type="NCBI Taxonomy" id="2419778"/>
    <lineage>
        <taxon>Bacteria</taxon>
        <taxon>Bacillati</taxon>
        <taxon>Bacillota</taxon>
        <taxon>Bacilli</taxon>
        <taxon>Bacillales</taxon>
        <taxon>Paenibacillaceae</taxon>
        <taxon>Cohnella</taxon>
    </lineage>
</organism>
<dbReference type="NCBIfam" id="NF002696">
    <property type="entry name" value="PRK02487.1-5"/>
    <property type="match status" value="1"/>
</dbReference>
<dbReference type="PIRSF" id="PIRSF008757">
    <property type="entry name" value="UCP008757"/>
    <property type="match status" value="1"/>
</dbReference>